<dbReference type="NCBIfam" id="NF033572">
    <property type="entry name" value="transpos_ISKra4"/>
    <property type="match status" value="1"/>
</dbReference>
<protein>
    <recommendedName>
        <fullName evidence="2">ISKra4 family transposase</fullName>
    </recommendedName>
</protein>
<proteinExistence type="predicted"/>
<sequence length="495" mass="56084">MFANIAIKERSPLNVQHYRARTEKIPHLDELSRLLASAVADDVSAHEVEQGLWKHMLSLGRQALQVFFTHCGSGDEGDTVKLDDGRTVKRLPELHTRRYLTVFGEFSLPRFVYGSREGQKIDYIPLDTRLQLPAQKFSCLLQDWNQSMATELPFGKVDKHLSRLLSFQQSVDSLEKSNRLLAGHVGDFWKQVAQPAADEEGELMVVTADGKGVVMCSGELEATAQEKAKSSGRPGNKKMALIGAAYTVDAYPRTPEQVLAALFSDLRRVDDESLPTRPKPLYKRVRGALLRNEQGKTDPQSDAIFSWLADEVKQRGLPTGKTLVLIMDGQESLWNSGVRHLPGEQFQVVEILDLIHATQYAWTATHLFYTKGSPEATRHAREQISRLLNSQVNQVIEDWREKAEQEPFSVSDHEKLEKVCGYFTNHAHRMRYKDYLEKGLPVASGVIEGACRNVVKDRMEHSGMHWTMKGANAMLELRSIQLSGLWDEFMQDWRE</sequence>
<evidence type="ECO:0008006" key="2">
    <source>
        <dbReference type="Google" id="ProtNLM"/>
    </source>
</evidence>
<reference evidence="1" key="1">
    <citation type="submission" date="2020-01" db="EMBL/GenBank/DDBJ databases">
        <authorList>
            <person name="Meier V. D."/>
            <person name="Meier V D."/>
        </authorList>
    </citation>
    <scope>NUCLEOTIDE SEQUENCE</scope>
    <source>
        <strain evidence="1">HLG_WM_MAG_09</strain>
    </source>
</reference>
<organism evidence="1">
    <name type="scientific">uncultured Thiotrichaceae bacterium</name>
    <dbReference type="NCBI Taxonomy" id="298394"/>
    <lineage>
        <taxon>Bacteria</taxon>
        <taxon>Pseudomonadati</taxon>
        <taxon>Pseudomonadota</taxon>
        <taxon>Gammaproteobacteria</taxon>
        <taxon>Thiotrichales</taxon>
        <taxon>Thiotrichaceae</taxon>
        <taxon>environmental samples</taxon>
    </lineage>
</organism>
<accession>A0A6S6U7J4</accession>
<name>A0A6S6U7J4_9GAMM</name>
<dbReference type="EMBL" id="CACVAT010000447">
    <property type="protein sequence ID" value="CAA6827749.1"/>
    <property type="molecule type" value="Genomic_DNA"/>
</dbReference>
<gene>
    <name evidence="1" type="ORF">HELGO_WM48267</name>
</gene>
<evidence type="ECO:0000313" key="1">
    <source>
        <dbReference type="EMBL" id="CAA6827749.1"/>
    </source>
</evidence>
<dbReference type="AlphaFoldDB" id="A0A6S6U7J4"/>